<dbReference type="GO" id="GO:0003677">
    <property type="term" value="F:DNA binding"/>
    <property type="evidence" value="ECO:0007669"/>
    <property type="project" value="UniProtKB-KW"/>
</dbReference>
<sequence length="276" mass="29672">MSETLQLNARARASAAEESRSSVIARTAVIMDAFSTGQPRWLLNELTEYTGLPRSTVFRLITQLVEVGWLTRDEDLQGYRLGGRIVALEERGTTNAQLRETAKPVLRELRDATGLCVQLAVLEPSGMTYYLDRVGALPGALARPSIGFRFPVENTSAGKAILAMMRPGAASDVVAKRERDSHVDLAWVRTELTAIRRNYGLASHVGGAGHRGVSSMGAAIIGPDGPIGALAISGVGALAPRCMSLVSGAAQRVSAELHPEWFAQRRRKSQANRQAA</sequence>
<evidence type="ECO:0000256" key="3">
    <source>
        <dbReference type="ARBA" id="ARBA00023163"/>
    </source>
</evidence>
<dbReference type="Gene3D" id="3.30.450.40">
    <property type="match status" value="1"/>
</dbReference>
<gene>
    <name evidence="6" type="ORF">JOF28_001232</name>
</gene>
<reference evidence="6" key="1">
    <citation type="submission" date="2021-02" db="EMBL/GenBank/DDBJ databases">
        <title>Sequencing the genomes of 1000 actinobacteria strains.</title>
        <authorList>
            <person name="Klenk H.-P."/>
        </authorList>
    </citation>
    <scope>NUCLEOTIDE SEQUENCE</scope>
    <source>
        <strain evidence="6">DSM 22850</strain>
    </source>
</reference>
<evidence type="ECO:0000256" key="1">
    <source>
        <dbReference type="ARBA" id="ARBA00023015"/>
    </source>
</evidence>
<dbReference type="Pfam" id="PF09339">
    <property type="entry name" value="HTH_IclR"/>
    <property type="match status" value="1"/>
</dbReference>
<dbReference type="PANTHER" id="PTHR30136">
    <property type="entry name" value="HELIX-TURN-HELIX TRANSCRIPTIONAL REGULATOR, ICLR FAMILY"/>
    <property type="match status" value="1"/>
</dbReference>
<comment type="caution">
    <text evidence="6">The sequence shown here is derived from an EMBL/GenBank/DDBJ whole genome shotgun (WGS) entry which is preliminary data.</text>
</comment>
<feature type="domain" description="IclR-ED" evidence="5">
    <location>
        <begin position="84"/>
        <end position="276"/>
    </location>
</feature>
<keyword evidence="7" id="KW-1185">Reference proteome</keyword>
<accession>A0A940PTM5</accession>
<dbReference type="Pfam" id="PF01614">
    <property type="entry name" value="IclR_C"/>
    <property type="match status" value="1"/>
</dbReference>
<dbReference type="PANTHER" id="PTHR30136:SF35">
    <property type="entry name" value="HTH-TYPE TRANSCRIPTIONAL REGULATOR RV1719"/>
    <property type="match status" value="1"/>
</dbReference>
<dbReference type="GO" id="GO:0003700">
    <property type="term" value="F:DNA-binding transcription factor activity"/>
    <property type="evidence" value="ECO:0007669"/>
    <property type="project" value="TreeGrafter"/>
</dbReference>
<dbReference type="SUPFAM" id="SSF46785">
    <property type="entry name" value="Winged helix' DNA-binding domain"/>
    <property type="match status" value="1"/>
</dbReference>
<dbReference type="SMART" id="SM00346">
    <property type="entry name" value="HTH_ICLR"/>
    <property type="match status" value="1"/>
</dbReference>
<evidence type="ECO:0000313" key="7">
    <source>
        <dbReference type="Proteomes" id="UP000675163"/>
    </source>
</evidence>
<keyword evidence="3" id="KW-0804">Transcription</keyword>
<evidence type="ECO:0000259" key="5">
    <source>
        <dbReference type="PROSITE" id="PS51078"/>
    </source>
</evidence>
<dbReference type="PROSITE" id="PS51078">
    <property type="entry name" value="ICLR_ED"/>
    <property type="match status" value="1"/>
</dbReference>
<dbReference type="PROSITE" id="PS51077">
    <property type="entry name" value="HTH_ICLR"/>
    <property type="match status" value="1"/>
</dbReference>
<dbReference type="InterPro" id="IPR014757">
    <property type="entry name" value="Tscrpt_reg_IclR_C"/>
</dbReference>
<dbReference type="InterPro" id="IPR036390">
    <property type="entry name" value="WH_DNA-bd_sf"/>
</dbReference>
<dbReference type="InterPro" id="IPR050707">
    <property type="entry name" value="HTH_MetabolicPath_Reg"/>
</dbReference>
<keyword evidence="1" id="KW-0805">Transcription regulation</keyword>
<proteinExistence type="predicted"/>
<dbReference type="Proteomes" id="UP000675163">
    <property type="component" value="Unassembled WGS sequence"/>
</dbReference>
<evidence type="ECO:0000313" key="6">
    <source>
        <dbReference type="EMBL" id="MBP1326000.1"/>
    </source>
</evidence>
<dbReference type="SUPFAM" id="SSF55781">
    <property type="entry name" value="GAF domain-like"/>
    <property type="match status" value="1"/>
</dbReference>
<dbReference type="AlphaFoldDB" id="A0A940PTM5"/>
<organism evidence="6 7">
    <name type="scientific">Leucobacter exalbidus</name>
    <dbReference type="NCBI Taxonomy" id="662960"/>
    <lineage>
        <taxon>Bacteria</taxon>
        <taxon>Bacillati</taxon>
        <taxon>Actinomycetota</taxon>
        <taxon>Actinomycetes</taxon>
        <taxon>Micrococcales</taxon>
        <taxon>Microbacteriaceae</taxon>
        <taxon>Leucobacter</taxon>
    </lineage>
</organism>
<dbReference type="RefSeq" id="WP_209704979.1">
    <property type="nucleotide sequence ID" value="NZ_JAFIDA010000001.1"/>
</dbReference>
<evidence type="ECO:0000256" key="2">
    <source>
        <dbReference type="ARBA" id="ARBA00023125"/>
    </source>
</evidence>
<protein>
    <submittedName>
        <fullName evidence="6">DNA-binding IclR family transcriptional regulator</fullName>
    </submittedName>
</protein>
<dbReference type="GO" id="GO:0045892">
    <property type="term" value="P:negative regulation of DNA-templated transcription"/>
    <property type="evidence" value="ECO:0007669"/>
    <property type="project" value="TreeGrafter"/>
</dbReference>
<dbReference type="EMBL" id="JAFIDA010000001">
    <property type="protein sequence ID" value="MBP1326000.1"/>
    <property type="molecule type" value="Genomic_DNA"/>
</dbReference>
<dbReference type="Gene3D" id="1.10.10.10">
    <property type="entry name" value="Winged helix-like DNA-binding domain superfamily/Winged helix DNA-binding domain"/>
    <property type="match status" value="1"/>
</dbReference>
<keyword evidence="2 6" id="KW-0238">DNA-binding</keyword>
<dbReference type="InterPro" id="IPR005471">
    <property type="entry name" value="Tscrpt_reg_IclR_N"/>
</dbReference>
<dbReference type="InterPro" id="IPR036388">
    <property type="entry name" value="WH-like_DNA-bd_sf"/>
</dbReference>
<name>A0A940PTM5_9MICO</name>
<dbReference type="InterPro" id="IPR029016">
    <property type="entry name" value="GAF-like_dom_sf"/>
</dbReference>
<feature type="domain" description="HTH iclR-type" evidence="4">
    <location>
        <begin position="21"/>
        <end position="83"/>
    </location>
</feature>
<evidence type="ECO:0000259" key="4">
    <source>
        <dbReference type="PROSITE" id="PS51077"/>
    </source>
</evidence>